<evidence type="ECO:0000256" key="5">
    <source>
        <dbReference type="ARBA" id="ARBA00023529"/>
    </source>
</evidence>
<dbReference type="Proteomes" id="UP000332933">
    <property type="component" value="Unassembled WGS sequence"/>
</dbReference>
<feature type="domain" description="Peptidase S8/S53" evidence="8">
    <location>
        <begin position="161"/>
        <end position="430"/>
    </location>
</feature>
<comment type="similarity">
    <text evidence="1 7">Belongs to the peptidase S8 family.</text>
</comment>
<dbReference type="EMBL" id="VJMH01001114">
    <property type="protein sequence ID" value="KAF0713134.1"/>
    <property type="molecule type" value="Genomic_DNA"/>
</dbReference>
<dbReference type="GO" id="GO:0006508">
    <property type="term" value="P:proteolysis"/>
    <property type="evidence" value="ECO:0007669"/>
    <property type="project" value="UniProtKB-KW"/>
</dbReference>
<reference evidence="10 11" key="1">
    <citation type="submission" date="2019-03" db="EMBL/GenBank/DDBJ databases">
        <authorList>
            <person name="Gaulin E."/>
            <person name="Dumas B."/>
        </authorList>
    </citation>
    <scope>NUCLEOTIDE SEQUENCE [LARGE SCALE GENOMIC DNA]</scope>
    <source>
        <strain evidence="10">CBS 568.67</strain>
    </source>
</reference>
<evidence type="ECO:0000256" key="6">
    <source>
        <dbReference type="ARBA" id="ARBA00023619"/>
    </source>
</evidence>
<sequence>MKIASICTVASVAAAAKAKFSLDLNHAYETRAMDVKVHIKFNTDVAALNAAAAGAADPHQAVFDHLTKVTKASETLLRSVVGASATIESLWVAQSFLVKMDKDTAAAVAALDQVTYLDVNSKIDLVDFIQKPQEVASATPDKVEWGIDAIGAPSIWKYFKGKGVVVGSIDTGALATHEAIKANWRADKGWFDPYDQTATPYDSQGHGSHTIGTMVGANGIGVAPEAQWISCMGLKGKSGSTANLLKCAQFMLCPTKTDGTDADCKKGVDVVNNSWGRPTSVYDPYFETSIAAWKAANITPIFSNGNSGPVCKSTGIPGGYTTVISVGAIGSGENDPTALAYFSSKGSATSVDPLTGQTVTLVKPDVSAPGYWTRSVAIKTNSSYADNAGTSMAAPHVSGVVALLKSANKTLTYDQIFKYLTKTTEQKVLNTTEPAIWQTPFGPNPTEPGAPNCGDVKDTVWPNNRFGHGRVDVGTILRDGTLHDTRRDAC</sequence>
<dbReference type="PRINTS" id="PR00723">
    <property type="entry name" value="SUBTILISIN"/>
</dbReference>
<keyword evidence="11" id="KW-1185">Reference proteome</keyword>
<name>A0A485KGN1_9STRA</name>
<evidence type="ECO:0000313" key="11">
    <source>
        <dbReference type="Proteomes" id="UP000332933"/>
    </source>
</evidence>
<accession>A0A485KGN1</accession>
<gene>
    <name evidence="10" type="primary">Aste57867_4498</name>
    <name evidence="9" type="ORF">As57867_004485</name>
    <name evidence="10" type="ORF">ASTE57867_4498</name>
</gene>
<organism evidence="10 11">
    <name type="scientific">Aphanomyces stellatus</name>
    <dbReference type="NCBI Taxonomy" id="120398"/>
    <lineage>
        <taxon>Eukaryota</taxon>
        <taxon>Sar</taxon>
        <taxon>Stramenopiles</taxon>
        <taxon>Oomycota</taxon>
        <taxon>Saprolegniomycetes</taxon>
        <taxon>Saprolegniales</taxon>
        <taxon>Verrucalvaceae</taxon>
        <taxon>Aphanomyces</taxon>
    </lineage>
</organism>
<dbReference type="EMBL" id="CAADRA010001114">
    <property type="protein sequence ID" value="VFT81608.1"/>
    <property type="molecule type" value="Genomic_DNA"/>
</dbReference>
<dbReference type="OrthoDB" id="61000at2759"/>
<evidence type="ECO:0000313" key="10">
    <source>
        <dbReference type="EMBL" id="VFT81608.1"/>
    </source>
</evidence>
<dbReference type="EC" id="3.4.21.62" evidence="6"/>
<dbReference type="InterPro" id="IPR000209">
    <property type="entry name" value="Peptidase_S8/S53_dom"/>
</dbReference>
<dbReference type="Gene3D" id="3.40.50.200">
    <property type="entry name" value="Peptidase S8/S53 domain"/>
    <property type="match status" value="1"/>
</dbReference>
<dbReference type="InterPro" id="IPR023828">
    <property type="entry name" value="Peptidase_S8_Ser-AS"/>
</dbReference>
<feature type="active site" description="Charge relay system" evidence="7">
    <location>
        <position position="170"/>
    </location>
</feature>
<evidence type="ECO:0000313" key="9">
    <source>
        <dbReference type="EMBL" id="KAF0713134.1"/>
    </source>
</evidence>
<keyword evidence="2 7" id="KW-0645">Protease</keyword>
<dbReference type="InterPro" id="IPR015500">
    <property type="entry name" value="Peptidase_S8_subtilisin-rel"/>
</dbReference>
<evidence type="ECO:0000256" key="7">
    <source>
        <dbReference type="PROSITE-ProRule" id="PRU01240"/>
    </source>
</evidence>
<dbReference type="Pfam" id="PF00082">
    <property type="entry name" value="Peptidase_S8"/>
    <property type="match status" value="1"/>
</dbReference>
<protein>
    <recommendedName>
        <fullName evidence="6">subtilisin</fullName>
        <ecNumber evidence="6">3.4.21.62</ecNumber>
    </recommendedName>
</protein>
<dbReference type="GO" id="GO:0004252">
    <property type="term" value="F:serine-type endopeptidase activity"/>
    <property type="evidence" value="ECO:0007669"/>
    <property type="project" value="UniProtKB-UniRule"/>
</dbReference>
<proteinExistence type="inferred from homology"/>
<dbReference type="InterPro" id="IPR050131">
    <property type="entry name" value="Peptidase_S8_subtilisin-like"/>
</dbReference>
<keyword evidence="4 7" id="KW-0720">Serine protease</keyword>
<feature type="active site" description="Charge relay system" evidence="7">
    <location>
        <position position="206"/>
    </location>
</feature>
<evidence type="ECO:0000256" key="4">
    <source>
        <dbReference type="ARBA" id="ARBA00022825"/>
    </source>
</evidence>
<evidence type="ECO:0000256" key="1">
    <source>
        <dbReference type="ARBA" id="ARBA00011073"/>
    </source>
</evidence>
<evidence type="ECO:0000256" key="3">
    <source>
        <dbReference type="ARBA" id="ARBA00022801"/>
    </source>
</evidence>
<keyword evidence="3 7" id="KW-0378">Hydrolase</keyword>
<dbReference type="InterPro" id="IPR036852">
    <property type="entry name" value="Peptidase_S8/S53_dom_sf"/>
</dbReference>
<feature type="active site" description="Charge relay system" evidence="7">
    <location>
        <position position="391"/>
    </location>
</feature>
<dbReference type="PANTHER" id="PTHR43806:SF67">
    <property type="entry name" value="EGF-LIKE DOMAIN-CONTAINING PROTEIN"/>
    <property type="match status" value="1"/>
</dbReference>
<dbReference type="PANTHER" id="PTHR43806">
    <property type="entry name" value="PEPTIDASE S8"/>
    <property type="match status" value="1"/>
</dbReference>
<dbReference type="PROSITE" id="PS00138">
    <property type="entry name" value="SUBTILASE_SER"/>
    <property type="match status" value="1"/>
</dbReference>
<evidence type="ECO:0000256" key="2">
    <source>
        <dbReference type="ARBA" id="ARBA00022670"/>
    </source>
</evidence>
<dbReference type="AlphaFoldDB" id="A0A485KGN1"/>
<reference evidence="9" key="2">
    <citation type="submission" date="2019-06" db="EMBL/GenBank/DDBJ databases">
        <title>Genomics analysis of Aphanomyces spp. identifies a new class of oomycete effector associated with host adaptation.</title>
        <authorList>
            <person name="Gaulin E."/>
        </authorList>
    </citation>
    <scope>NUCLEOTIDE SEQUENCE</scope>
    <source>
        <strain evidence="9">CBS 578.67</strain>
    </source>
</reference>
<dbReference type="PROSITE" id="PS51892">
    <property type="entry name" value="SUBTILASE"/>
    <property type="match status" value="1"/>
</dbReference>
<comment type="catalytic activity">
    <reaction evidence="5">
        <text>Hydrolysis of proteins with broad specificity for peptide bonds, and a preference for a large uncharged residue in P1. Hydrolyzes peptide amides.</text>
        <dbReference type="EC" id="3.4.21.62"/>
    </reaction>
</comment>
<dbReference type="SUPFAM" id="SSF52743">
    <property type="entry name" value="Subtilisin-like"/>
    <property type="match status" value="1"/>
</dbReference>
<evidence type="ECO:0000259" key="8">
    <source>
        <dbReference type="Pfam" id="PF00082"/>
    </source>
</evidence>